<evidence type="ECO:0000313" key="2">
    <source>
        <dbReference type="Proteomes" id="UP000352698"/>
    </source>
</evidence>
<reference evidence="1 2" key="1">
    <citation type="submission" date="2019-05" db="EMBL/GenBank/DDBJ databases">
        <authorList>
            <consortium name="Pathogen Informatics"/>
        </authorList>
    </citation>
    <scope>NUCLEOTIDE SEQUENCE [LARGE SCALE GENOMIC DNA]</scope>
    <source>
        <strain evidence="1 2">NCTC12204</strain>
    </source>
</reference>
<dbReference type="RefSeq" id="WP_010738434.1">
    <property type="nucleotide sequence ID" value="NZ_AP027299.1"/>
</dbReference>
<protein>
    <submittedName>
        <fullName evidence="1">Uncharacterized protein</fullName>
    </submittedName>
</protein>
<dbReference type="AlphaFoldDB" id="A0A449E5N0"/>
<proteinExistence type="predicted"/>
<evidence type="ECO:0000313" key="1">
    <source>
        <dbReference type="EMBL" id="VTQ59914.1"/>
    </source>
</evidence>
<accession>A0A449E5N0</accession>
<name>A0A449E5N0_ENTHR</name>
<organism evidence="1 2">
    <name type="scientific">Enterococcus hirae</name>
    <dbReference type="NCBI Taxonomy" id="1354"/>
    <lineage>
        <taxon>Bacteria</taxon>
        <taxon>Bacillati</taxon>
        <taxon>Bacillota</taxon>
        <taxon>Bacilli</taxon>
        <taxon>Lactobacillales</taxon>
        <taxon>Enterococcaceae</taxon>
        <taxon>Enterococcus</taxon>
    </lineage>
</organism>
<comment type="caution">
    <text evidence="1">The sequence shown here is derived from an EMBL/GenBank/DDBJ whole genome shotgun (WGS) entry which is preliminary data.</text>
</comment>
<gene>
    <name evidence="1" type="ORF">NCTC12204_00499</name>
</gene>
<dbReference type="EMBL" id="CABEEP010000001">
    <property type="protein sequence ID" value="VTQ59914.1"/>
    <property type="molecule type" value="Genomic_DNA"/>
</dbReference>
<dbReference type="Proteomes" id="UP000352698">
    <property type="component" value="Unassembled WGS sequence"/>
</dbReference>
<sequence>MNTYIKTTNGATNDYFYAFVEFKETMLELSSPQGLNKTVMKKIPLDEISGLAKDTYLGGQRISFEYDGTFYQFFECGHAVVDYLQENLFV</sequence>